<feature type="compositionally biased region" description="Acidic residues" evidence="1">
    <location>
        <begin position="105"/>
        <end position="119"/>
    </location>
</feature>
<dbReference type="WBParaSite" id="HPLM_0000515901-mRNA-1">
    <property type="protein sequence ID" value="HPLM_0000515901-mRNA-1"/>
    <property type="gene ID" value="HPLM_0000515901"/>
</dbReference>
<dbReference type="AlphaFoldDB" id="A0A0N4W5D3"/>
<dbReference type="EMBL" id="UZAF01016295">
    <property type="protein sequence ID" value="VDO25047.1"/>
    <property type="molecule type" value="Genomic_DNA"/>
</dbReference>
<sequence>MVLIGGGIEYQLGEDNGIEAFKRSPFQLDCQFSPRGRETSGKGNPDGVTGLIGTGAAIIDAVAAASVADSGDELVVVVAGDCDGNSNGVRSSSGEDANGFRVVGEYDEPSDEVGEVSSD</sequence>
<dbReference type="OrthoDB" id="10550531at2759"/>
<evidence type="ECO:0000313" key="3">
    <source>
        <dbReference type="Proteomes" id="UP000268014"/>
    </source>
</evidence>
<proteinExistence type="predicted"/>
<dbReference type="Proteomes" id="UP000268014">
    <property type="component" value="Unassembled WGS sequence"/>
</dbReference>
<dbReference type="OMA" id="MEWLQHT"/>
<organism evidence="4">
    <name type="scientific">Haemonchus placei</name>
    <name type="common">Barber's pole worm</name>
    <dbReference type="NCBI Taxonomy" id="6290"/>
    <lineage>
        <taxon>Eukaryota</taxon>
        <taxon>Metazoa</taxon>
        <taxon>Ecdysozoa</taxon>
        <taxon>Nematoda</taxon>
        <taxon>Chromadorea</taxon>
        <taxon>Rhabditida</taxon>
        <taxon>Rhabditina</taxon>
        <taxon>Rhabditomorpha</taxon>
        <taxon>Strongyloidea</taxon>
        <taxon>Trichostrongylidae</taxon>
        <taxon>Haemonchus</taxon>
    </lineage>
</organism>
<feature type="compositionally biased region" description="Polar residues" evidence="1">
    <location>
        <begin position="85"/>
        <end position="95"/>
    </location>
</feature>
<reference evidence="2 3" key="2">
    <citation type="submission" date="2018-11" db="EMBL/GenBank/DDBJ databases">
        <authorList>
            <consortium name="Pathogen Informatics"/>
        </authorList>
    </citation>
    <scope>NUCLEOTIDE SEQUENCE [LARGE SCALE GENOMIC DNA]</scope>
    <source>
        <strain evidence="2 3">MHpl1</strain>
    </source>
</reference>
<gene>
    <name evidence="2" type="ORF">HPLM_LOCUS5151</name>
</gene>
<evidence type="ECO:0000256" key="1">
    <source>
        <dbReference type="SAM" id="MobiDB-lite"/>
    </source>
</evidence>
<evidence type="ECO:0000313" key="2">
    <source>
        <dbReference type="EMBL" id="VDO25047.1"/>
    </source>
</evidence>
<name>A0A0N4W5D3_HAEPC</name>
<reference evidence="4" key="1">
    <citation type="submission" date="2017-02" db="UniProtKB">
        <authorList>
            <consortium name="WormBaseParasite"/>
        </authorList>
    </citation>
    <scope>IDENTIFICATION</scope>
</reference>
<protein>
    <submittedName>
        <fullName evidence="4">Subtilisin</fullName>
    </submittedName>
</protein>
<keyword evidence="3" id="KW-1185">Reference proteome</keyword>
<feature type="region of interest" description="Disordered" evidence="1">
    <location>
        <begin position="85"/>
        <end position="119"/>
    </location>
</feature>
<evidence type="ECO:0000313" key="4">
    <source>
        <dbReference type="WBParaSite" id="HPLM_0000515901-mRNA-1"/>
    </source>
</evidence>
<accession>A0A0N4W5D3</accession>